<dbReference type="EMBL" id="JAQNQY010000037">
    <property type="protein sequence ID" value="MDC1754629.1"/>
    <property type="molecule type" value="Genomic_DNA"/>
</dbReference>
<gene>
    <name evidence="4" type="ORF">DXD40_17895</name>
    <name evidence="2" type="ORF">GAP47_16175</name>
    <name evidence="1" type="ORF">GAQ56_20955</name>
    <name evidence="3" type="ORF">POY80_19530</name>
</gene>
<evidence type="ECO:0000313" key="5">
    <source>
        <dbReference type="Proteomes" id="UP000260844"/>
    </source>
</evidence>
<evidence type="ECO:0000313" key="2">
    <source>
        <dbReference type="EMBL" id="KAB4233564.1"/>
    </source>
</evidence>
<dbReference type="Proteomes" id="UP000260844">
    <property type="component" value="Unassembled WGS sequence"/>
</dbReference>
<dbReference type="Pfam" id="PF05534">
    <property type="entry name" value="HicB"/>
    <property type="match status" value="1"/>
</dbReference>
<dbReference type="InterPro" id="IPR035069">
    <property type="entry name" value="TTHA1013/TTHA0281-like"/>
</dbReference>
<dbReference type="RefSeq" id="WP_061412725.1">
    <property type="nucleotide sequence ID" value="NZ_BAABYI010000001.1"/>
</dbReference>
<name>A0A139JVC8_BACUN</name>
<reference evidence="3" key="3">
    <citation type="submission" date="2022-10" db="EMBL/GenBank/DDBJ databases">
        <title>Human gut microbiome strain richness.</title>
        <authorList>
            <person name="Chen-Liaw A."/>
        </authorList>
    </citation>
    <scope>NUCLEOTIDE SEQUENCE</scope>
    <source>
        <strain evidence="3">A1_m1001262Bd0_191120</strain>
    </source>
</reference>
<dbReference type="Proteomes" id="UP000432488">
    <property type="component" value="Unassembled WGS sequence"/>
</dbReference>
<evidence type="ECO:0000313" key="4">
    <source>
        <dbReference type="EMBL" id="RGJ89430.1"/>
    </source>
</evidence>
<sequence>MKTLTYKGYIGSIEISDEDNCLFGKVLDLPKDTMISYEGETVSELKEDFKGAVDDYIAYCKEAGITPRKSYSGSLNIRISPEVHSKIAILAQQAGISINAFIKSAVEKQVATML</sequence>
<evidence type="ECO:0000313" key="6">
    <source>
        <dbReference type="Proteomes" id="UP000432488"/>
    </source>
</evidence>
<dbReference type="EMBL" id="WCTL01000016">
    <property type="protein sequence ID" value="KAB4233564.1"/>
    <property type="molecule type" value="Genomic_DNA"/>
</dbReference>
<evidence type="ECO:0000313" key="1">
    <source>
        <dbReference type="EMBL" id="KAB4086968.1"/>
    </source>
</evidence>
<dbReference type="AlphaFoldDB" id="A0A139JVC8"/>
<dbReference type="GO" id="GO:0006355">
    <property type="term" value="P:regulation of DNA-templated transcription"/>
    <property type="evidence" value="ECO:0007669"/>
    <property type="project" value="InterPro"/>
</dbReference>
<dbReference type="EMBL" id="WCUV01000021">
    <property type="protein sequence ID" value="KAB4086968.1"/>
    <property type="molecule type" value="Genomic_DNA"/>
</dbReference>
<dbReference type="Proteomes" id="UP000462376">
    <property type="component" value="Unassembled WGS sequence"/>
</dbReference>
<organism evidence="4 5">
    <name type="scientific">Bacteroides uniformis</name>
    <dbReference type="NCBI Taxonomy" id="820"/>
    <lineage>
        <taxon>Bacteria</taxon>
        <taxon>Pseudomonadati</taxon>
        <taxon>Bacteroidota</taxon>
        <taxon>Bacteroidia</taxon>
        <taxon>Bacteroidales</taxon>
        <taxon>Bacteroidaceae</taxon>
        <taxon>Bacteroides</taxon>
    </lineage>
</organism>
<protein>
    <submittedName>
        <fullName evidence="4">Type II toxin-antitoxin system HicB family antitoxin</fullName>
    </submittedName>
</protein>
<dbReference type="InterPro" id="IPR010985">
    <property type="entry name" value="Ribbon_hlx_hlx"/>
</dbReference>
<dbReference type="EMBL" id="QSPV01000023">
    <property type="protein sequence ID" value="RGJ89430.1"/>
    <property type="molecule type" value="Genomic_DNA"/>
</dbReference>
<comment type="caution">
    <text evidence="4">The sequence shown here is derived from an EMBL/GenBank/DDBJ whole genome shotgun (WGS) entry which is preliminary data.</text>
</comment>
<dbReference type="Proteomes" id="UP001218502">
    <property type="component" value="Unassembled WGS sequence"/>
</dbReference>
<dbReference type="SUPFAM" id="SSF143100">
    <property type="entry name" value="TTHA1013/TTHA0281-like"/>
    <property type="match status" value="1"/>
</dbReference>
<dbReference type="InterPro" id="IPR008651">
    <property type="entry name" value="Uncharacterised_HicB"/>
</dbReference>
<evidence type="ECO:0000313" key="7">
    <source>
        <dbReference type="Proteomes" id="UP000462376"/>
    </source>
</evidence>
<reference evidence="6 7" key="2">
    <citation type="journal article" date="2019" name="Nat. Med.">
        <title>A library of human gut bacterial isolates paired with longitudinal multiomics data enables mechanistic microbiome research.</title>
        <authorList>
            <person name="Poyet M."/>
            <person name="Groussin M."/>
            <person name="Gibbons S.M."/>
            <person name="Avila-Pacheco J."/>
            <person name="Jiang X."/>
            <person name="Kearney S.M."/>
            <person name="Perrotta A.R."/>
            <person name="Berdy B."/>
            <person name="Zhao S."/>
            <person name="Lieberman T.D."/>
            <person name="Swanson P.K."/>
            <person name="Smith M."/>
            <person name="Roesemann S."/>
            <person name="Alexander J.E."/>
            <person name="Rich S.A."/>
            <person name="Livny J."/>
            <person name="Vlamakis H."/>
            <person name="Clish C."/>
            <person name="Bullock K."/>
            <person name="Deik A."/>
            <person name="Scott J."/>
            <person name="Pierce K.A."/>
            <person name="Xavier R.J."/>
            <person name="Alm E.J."/>
        </authorList>
    </citation>
    <scope>NUCLEOTIDE SEQUENCE [LARGE SCALE GENOMIC DNA]</scope>
    <source>
        <strain evidence="1 6">BIOML-A42</strain>
        <strain evidence="2 7">BIOML-A5</strain>
    </source>
</reference>
<proteinExistence type="predicted"/>
<dbReference type="SUPFAM" id="SSF47598">
    <property type="entry name" value="Ribbon-helix-helix"/>
    <property type="match status" value="1"/>
</dbReference>
<evidence type="ECO:0000313" key="3">
    <source>
        <dbReference type="EMBL" id="MDC1754629.1"/>
    </source>
</evidence>
<reference evidence="4 5" key="1">
    <citation type="submission" date="2018-08" db="EMBL/GenBank/DDBJ databases">
        <title>A genome reference for cultivated species of the human gut microbiota.</title>
        <authorList>
            <person name="Zou Y."/>
            <person name="Xue W."/>
            <person name="Luo G."/>
        </authorList>
    </citation>
    <scope>NUCLEOTIDE SEQUENCE [LARGE SCALE GENOMIC DNA]</scope>
    <source>
        <strain evidence="4 5">TM04-30</strain>
    </source>
</reference>
<accession>A0A139JVC8</accession>